<dbReference type="EMBL" id="CP036434">
    <property type="protein sequence ID" value="QDV09368.1"/>
    <property type="molecule type" value="Genomic_DNA"/>
</dbReference>
<protein>
    <submittedName>
        <fullName evidence="2">Uncharacterized protein</fullName>
    </submittedName>
</protein>
<feature type="chain" id="PRO_5021709408" evidence="1">
    <location>
        <begin position="22"/>
        <end position="321"/>
    </location>
</feature>
<reference evidence="2 3" key="1">
    <citation type="submission" date="2019-02" db="EMBL/GenBank/DDBJ databases">
        <title>Deep-cultivation of Planctomycetes and their phenomic and genomic characterization uncovers novel biology.</title>
        <authorList>
            <person name="Wiegand S."/>
            <person name="Jogler M."/>
            <person name="Boedeker C."/>
            <person name="Pinto D."/>
            <person name="Vollmers J."/>
            <person name="Rivas-Marin E."/>
            <person name="Kohn T."/>
            <person name="Peeters S.H."/>
            <person name="Heuer A."/>
            <person name="Rast P."/>
            <person name="Oberbeckmann S."/>
            <person name="Bunk B."/>
            <person name="Jeske O."/>
            <person name="Meyerdierks A."/>
            <person name="Storesund J.E."/>
            <person name="Kallscheuer N."/>
            <person name="Luecker S."/>
            <person name="Lage O.M."/>
            <person name="Pohl T."/>
            <person name="Merkel B.J."/>
            <person name="Hornburger P."/>
            <person name="Mueller R.-W."/>
            <person name="Bruemmer F."/>
            <person name="Labrenz M."/>
            <person name="Spormann A.M."/>
            <person name="Op den Camp H."/>
            <person name="Overmann J."/>
            <person name="Amann R."/>
            <person name="Jetten M.S.M."/>
            <person name="Mascher T."/>
            <person name="Medema M.H."/>
            <person name="Devos D.P."/>
            <person name="Kaster A.-K."/>
            <person name="Ovreas L."/>
            <person name="Rohde M."/>
            <person name="Galperin M.Y."/>
            <person name="Jogler C."/>
        </authorList>
    </citation>
    <scope>NUCLEOTIDE SEQUENCE [LARGE SCALE GENOMIC DNA]</scope>
    <source>
        <strain evidence="2 3">Poly30</strain>
    </source>
</reference>
<dbReference type="NCBIfam" id="NF041539">
    <property type="entry name" value="choice_anch_R"/>
    <property type="match status" value="1"/>
</dbReference>
<sequence length="321" mass="32848" precursor="true">MRVSTPWLAAVSCLLAMPSLANDVIISNFSSGLGTGTAFGGTATTQYKAFGFTMGATPYALEEVILSLNVTGAMITPLLEIWSDAGGTPGSPVFTLDNPAALVGQADFTFTAGSSFTLSPGASYWVYLRSIPMAGDAFLWEGSSPATLPTGAGATALNYEFNGGISTFFNRLEVRGTSDGVGTAYCSVNSNSTGQPALLEADGSSSVGDNDVTLLASQLPQSSFGFFIVSQTQGFVMNPAGSAGNLCILGSIGRYVGAGQIQQSGATGSFSLAIDLAAIPQPTGAVAVIAGDTWNFQTWFRDSVGGSATSNFSNGLQVDFQ</sequence>
<dbReference type="RefSeq" id="WP_145203606.1">
    <property type="nucleotide sequence ID" value="NZ_CP036434.1"/>
</dbReference>
<evidence type="ECO:0000256" key="1">
    <source>
        <dbReference type="SAM" id="SignalP"/>
    </source>
</evidence>
<name>A0A518EZ70_9BACT</name>
<evidence type="ECO:0000313" key="2">
    <source>
        <dbReference type="EMBL" id="QDV09368.1"/>
    </source>
</evidence>
<accession>A0A518EZ70</accession>
<feature type="signal peptide" evidence="1">
    <location>
        <begin position="1"/>
        <end position="21"/>
    </location>
</feature>
<keyword evidence="3" id="KW-1185">Reference proteome</keyword>
<keyword evidence="1" id="KW-0732">Signal</keyword>
<gene>
    <name evidence="2" type="ORF">Poly30_49260</name>
</gene>
<dbReference type="AlphaFoldDB" id="A0A518EZ70"/>
<dbReference type="Proteomes" id="UP000320390">
    <property type="component" value="Chromosome"/>
</dbReference>
<evidence type="ECO:0000313" key="3">
    <source>
        <dbReference type="Proteomes" id="UP000320390"/>
    </source>
</evidence>
<proteinExistence type="predicted"/>
<organism evidence="2 3">
    <name type="scientific">Saltatorellus ferox</name>
    <dbReference type="NCBI Taxonomy" id="2528018"/>
    <lineage>
        <taxon>Bacteria</taxon>
        <taxon>Pseudomonadati</taxon>
        <taxon>Planctomycetota</taxon>
        <taxon>Planctomycetia</taxon>
        <taxon>Planctomycetia incertae sedis</taxon>
        <taxon>Saltatorellus</taxon>
    </lineage>
</organism>